<feature type="coiled-coil region" evidence="1">
    <location>
        <begin position="128"/>
        <end position="162"/>
    </location>
</feature>
<dbReference type="AlphaFoldDB" id="A0A914UX53"/>
<keyword evidence="1" id="KW-0175">Coiled coil</keyword>
<evidence type="ECO:0000313" key="3">
    <source>
        <dbReference type="WBParaSite" id="PSAMB.scaffold1313size33116.g12422.t1"/>
    </source>
</evidence>
<dbReference type="Proteomes" id="UP000887566">
    <property type="component" value="Unplaced"/>
</dbReference>
<evidence type="ECO:0000256" key="1">
    <source>
        <dbReference type="SAM" id="Coils"/>
    </source>
</evidence>
<dbReference type="WBParaSite" id="PSAMB.scaffold1313size33116.g12422.t1">
    <property type="protein sequence ID" value="PSAMB.scaffold1313size33116.g12422.t1"/>
    <property type="gene ID" value="PSAMB.scaffold1313size33116.g12422"/>
</dbReference>
<accession>A0A914UX53</accession>
<proteinExistence type="predicted"/>
<organism evidence="2 3">
    <name type="scientific">Plectus sambesii</name>
    <dbReference type="NCBI Taxonomy" id="2011161"/>
    <lineage>
        <taxon>Eukaryota</taxon>
        <taxon>Metazoa</taxon>
        <taxon>Ecdysozoa</taxon>
        <taxon>Nematoda</taxon>
        <taxon>Chromadorea</taxon>
        <taxon>Plectida</taxon>
        <taxon>Plectina</taxon>
        <taxon>Plectoidea</taxon>
        <taxon>Plectidae</taxon>
        <taxon>Plectus</taxon>
    </lineage>
</organism>
<name>A0A914UX53_9BILA</name>
<evidence type="ECO:0000313" key="2">
    <source>
        <dbReference type="Proteomes" id="UP000887566"/>
    </source>
</evidence>
<reference evidence="3" key="1">
    <citation type="submission" date="2022-11" db="UniProtKB">
        <authorList>
            <consortium name="WormBaseParasite"/>
        </authorList>
    </citation>
    <scope>IDENTIFICATION</scope>
</reference>
<sequence length="175" mass="19231">MINAANPAIVRTWDEVHKKFNNLATQAKLLYAQYKGDLVATGGGCLPGEVPSGAAFIVKRILSPVVLEGLDGRFESGVTATIPKAIVEAIDYSQIDDREMDMNVWGIVPAEVLVLTPIDTPDPAPTTVDALAMEKAKFAAEVEKLRAETEILQLQKELLKHDLLERQHQSDQWNI</sequence>
<protein>
    <submittedName>
        <fullName evidence="3">Uncharacterized protein</fullName>
    </submittedName>
</protein>
<keyword evidence="2" id="KW-1185">Reference proteome</keyword>